<feature type="compositionally biased region" description="Basic and acidic residues" evidence="1">
    <location>
        <begin position="1299"/>
        <end position="1311"/>
    </location>
</feature>
<dbReference type="EMBL" id="BAOP01000005">
    <property type="protein sequence ID" value="GAC78948.1"/>
    <property type="molecule type" value="Genomic_DNA"/>
</dbReference>
<keyword evidence="2" id="KW-0472">Membrane</keyword>
<feature type="region of interest" description="Disordered" evidence="1">
    <location>
        <begin position="716"/>
        <end position="743"/>
    </location>
</feature>
<dbReference type="InterPro" id="IPR021798">
    <property type="entry name" value="AftD_N"/>
</dbReference>
<dbReference type="InterPro" id="IPR008979">
    <property type="entry name" value="Galactose-bd-like_sf"/>
</dbReference>
<dbReference type="STRING" id="410332.SAMN04488550_0458"/>
<feature type="transmembrane region" description="Helical" evidence="2">
    <location>
        <begin position="89"/>
        <end position="106"/>
    </location>
</feature>
<evidence type="ECO:0000259" key="4">
    <source>
        <dbReference type="Pfam" id="PF24607"/>
    </source>
</evidence>
<evidence type="ECO:0000313" key="5">
    <source>
        <dbReference type="EMBL" id="GAC78948.1"/>
    </source>
</evidence>
<feature type="transmembrane region" description="Helical" evidence="2">
    <location>
        <begin position="183"/>
        <end position="208"/>
    </location>
</feature>
<feature type="compositionally biased region" description="Basic and acidic residues" evidence="1">
    <location>
        <begin position="662"/>
        <end position="671"/>
    </location>
</feature>
<dbReference type="GO" id="GO:0016740">
    <property type="term" value="F:transferase activity"/>
    <property type="evidence" value="ECO:0007669"/>
    <property type="project" value="InterPro"/>
</dbReference>
<dbReference type="RefSeq" id="WP_008377148.1">
    <property type="nucleotide sequence ID" value="NZ_BAOP01000005.1"/>
</dbReference>
<feature type="transmembrane region" description="Helical" evidence="2">
    <location>
        <begin position="367"/>
        <end position="384"/>
    </location>
</feature>
<protein>
    <recommendedName>
        <fullName evidence="7">F5/8 type C domain-containing protein</fullName>
    </recommendedName>
</protein>
<organism evidence="5 6">
    <name type="scientific">Gordonia malaquae NBRC 108250</name>
    <dbReference type="NCBI Taxonomy" id="1223542"/>
    <lineage>
        <taxon>Bacteria</taxon>
        <taxon>Bacillati</taxon>
        <taxon>Actinomycetota</taxon>
        <taxon>Actinomycetes</taxon>
        <taxon>Mycobacteriales</taxon>
        <taxon>Gordoniaceae</taxon>
        <taxon>Gordonia</taxon>
    </lineage>
</organism>
<feature type="transmembrane region" description="Helical" evidence="2">
    <location>
        <begin position="118"/>
        <end position="137"/>
    </location>
</feature>
<feature type="transmembrane region" description="Helical" evidence="2">
    <location>
        <begin position="220"/>
        <end position="239"/>
    </location>
</feature>
<feature type="transmembrane region" description="Helical" evidence="2">
    <location>
        <begin position="324"/>
        <end position="347"/>
    </location>
</feature>
<sequence length="1455" mass="150993">MLTRRGTCVVGVVFLVLSFWQAPGRVAPDTKFDLTADPIGFLARVTALWSPTMPMGQIQNQAYGYLFPHGAFFAVGDLLHLPPWVIQRLWWAVLLTAGFIGVVRLAEALRIGSPCSRLIAAAMFVAAPRVVTTLGTISSETLPMMLAPWVLLPVIRALEDRRRSSSGTTGRPLWQEAARSACAVALMGAVNAVATVAAVSVAVLWWIAATVPRSGRRTGLMFGGWWALGLAAASLWWIIPLLMLSRVSPPFLDFIESAQVTTEWTSLTEVLRGTSSWTPFVSAERAAGAVLVSQTAAVIATGVLAAAGLAGLTMRAMPDRGRWLAILCAGLFAICLGYPGALGSPIAESVRTFLDGGGAALRNVHKFDPLIRLPLALGVAHLLARVPVRSLLAKPSASNGWGRPAAALMVVAVAVFGSGSLAWTGGLAPASSYRAIPDYWQQTADWLDSHAAGVRTLVVPGAPFADQVWGLTRDEPLQALGSTPWAVRDAIPLTPPGAIRAMDSVQRTLTSGRGSTALADTLTAQGVGFIVLRADLDPATSRSARPLVVAGALRRSPGITVAARFGPDVAPPTIDGIVVDDGLRPPMPAITVYRVGDARGTGPLLTPLDSIPRVTGGSESLAAINEARTRDGRPALGTALLSSDARRAGVGDGPGLIVTDTPADRETDFGRVDDHSSAIRGIDDPRLTKNAAADYPVDGASLVYGQWLLNNTPDRVRVSSSGSAADATQPGRTSPASSAAAAFDGDTRTAWVSRGLESAVGRWLAIEFTEAHRNLALTVTTAKALGPDVTSLLVTTDAGSTVVSGVTPGEPTRIVAPAGPTKRVEIRAIRTSDGGGGNQFAVADVRVADAGTGLGYSIRHRVVLPSLDAADRVNEWVLSSELGSRSECTSVGDRVRCAPALGLDPESPGVFGRALSVPSATDVTPTVILRPRPGGTLTDLLEVPGQIRAEGASSVTDPRGTAAAAVDGDPTTVWTAPEAPAPADKAKDKKKTTKPHLVLRLPEPRTVSSLRISGPGDYPATPTSVTVDLGTGPQRVSVGRDGAVPLTPARTDRITVTVTKTTDLIDVNDLGFARQSPPGIAEIAVLPGTGSAVPDVDRPIEIGCGTDPAGPLGMGLSAGGEVHRLQVSTTARALRDGEPIVATPCPGPGVHLAAGEQEVSVNPGDAFTVDSVDLRAGPDAVGVSTPAETGRWDATEREVKVDAAGTARVLSVPESTNPGWHARLGGVELTPIVVNGWQQGWLLPAGAAGTVALTFDLDTPYRWTLLLGLLLVAALFIAAAARRFRSPLLVEPDGAPAKSESKRPHPNETRAEASPLPVEPIEARTETSPLLVEPDGALAKSESKRRHPARIPATLAVALIAAYLLTGPWGAAAAVVAGLIAAAVTPPVRVVVTFSAMLIATVALATGPWNSGAVYAGYDALPQLAAIVAVSTAVTSAVLPSRRFSARRRGSSTKA</sequence>
<feature type="domain" description="Arabinofuranosyltransferase D third carbohydrate binding module" evidence="4">
    <location>
        <begin position="944"/>
        <end position="1094"/>
    </location>
</feature>
<feature type="region of interest" description="Disordered" evidence="1">
    <location>
        <begin position="652"/>
        <end position="671"/>
    </location>
</feature>
<reference evidence="5 6" key="1">
    <citation type="submission" date="2013-02" db="EMBL/GenBank/DDBJ databases">
        <title>Whole genome shotgun sequence of Gordonia malaquae NBRC 108250.</title>
        <authorList>
            <person name="Yoshida I."/>
            <person name="Hosoyama A."/>
            <person name="Tsuchikane K."/>
            <person name="Ando Y."/>
            <person name="Baba S."/>
            <person name="Ohji S."/>
            <person name="Hamada M."/>
            <person name="Tamura T."/>
            <person name="Yamazoe A."/>
            <person name="Yamazaki S."/>
            <person name="Fujita N."/>
        </authorList>
    </citation>
    <scope>NUCLEOTIDE SEQUENCE [LARGE SCALE GENOMIC DNA]</scope>
    <source>
        <strain evidence="5 6">NBRC 108250</strain>
    </source>
</reference>
<feature type="transmembrane region" description="Helical" evidence="2">
    <location>
        <begin position="1424"/>
        <end position="1441"/>
    </location>
</feature>
<dbReference type="Proteomes" id="UP000035009">
    <property type="component" value="Unassembled WGS sequence"/>
</dbReference>
<evidence type="ECO:0000256" key="1">
    <source>
        <dbReference type="SAM" id="MobiDB-lite"/>
    </source>
</evidence>
<dbReference type="Pfam" id="PF11847">
    <property type="entry name" value="GT-C_AftD"/>
    <property type="match status" value="1"/>
</dbReference>
<dbReference type="SUPFAM" id="SSF49785">
    <property type="entry name" value="Galactose-binding domain-like"/>
    <property type="match status" value="1"/>
</dbReference>
<evidence type="ECO:0008006" key="7">
    <source>
        <dbReference type="Google" id="ProtNLM"/>
    </source>
</evidence>
<name>M3VAL2_GORML</name>
<feature type="transmembrane region" description="Helical" evidence="2">
    <location>
        <begin position="1398"/>
        <end position="1418"/>
    </location>
</feature>
<dbReference type="Gene3D" id="2.60.120.260">
    <property type="entry name" value="Galactose-binding domain-like"/>
    <property type="match status" value="1"/>
</dbReference>
<evidence type="ECO:0000256" key="2">
    <source>
        <dbReference type="SAM" id="Phobius"/>
    </source>
</evidence>
<dbReference type="InterPro" id="IPR056997">
    <property type="entry name" value="CBM_AftD"/>
</dbReference>
<keyword evidence="6" id="KW-1185">Reference proteome</keyword>
<feature type="region of interest" description="Disordered" evidence="1">
    <location>
        <begin position="1008"/>
        <end position="1044"/>
    </location>
</feature>
<feature type="transmembrane region" description="Helical" evidence="2">
    <location>
        <begin position="405"/>
        <end position="423"/>
    </location>
</feature>
<feature type="domain" description="Alpha-(1-&gt;3)-arabinofuranosyltransferase N-terminal GT-C" evidence="3">
    <location>
        <begin position="13"/>
        <end position="692"/>
    </location>
</feature>
<evidence type="ECO:0000259" key="3">
    <source>
        <dbReference type="Pfam" id="PF11847"/>
    </source>
</evidence>
<feature type="transmembrane region" description="Helical" evidence="2">
    <location>
        <begin position="286"/>
        <end position="312"/>
    </location>
</feature>
<proteinExistence type="predicted"/>
<gene>
    <name evidence="5" type="ORF">GM1_005_01310</name>
</gene>
<dbReference type="eggNOG" id="COG4981">
    <property type="taxonomic scope" value="Bacteria"/>
</dbReference>
<accession>M3VAL2</accession>
<dbReference type="Pfam" id="PF24607">
    <property type="entry name" value="CBM_AftD"/>
    <property type="match status" value="1"/>
</dbReference>
<feature type="region of interest" description="Disordered" evidence="1">
    <location>
        <begin position="1292"/>
        <end position="1318"/>
    </location>
</feature>
<comment type="caution">
    <text evidence="5">The sequence shown here is derived from an EMBL/GenBank/DDBJ whole genome shotgun (WGS) entry which is preliminary data.</text>
</comment>
<keyword evidence="2" id="KW-0812">Transmembrane</keyword>
<keyword evidence="2" id="KW-1133">Transmembrane helix</keyword>
<evidence type="ECO:0000313" key="6">
    <source>
        <dbReference type="Proteomes" id="UP000035009"/>
    </source>
</evidence>
<feature type="region of interest" description="Disordered" evidence="1">
    <location>
        <begin position="952"/>
        <end position="993"/>
    </location>
</feature>